<keyword evidence="3" id="KW-1185">Reference proteome</keyword>
<proteinExistence type="predicted"/>
<keyword evidence="1" id="KW-1133">Transmembrane helix</keyword>
<sequence>MSEKLSPEEIAPNAEKGRQFQESTDLKFLDSWKEKRETGAFKFIVGKALLFGLPFAVMLQMMFQEGESRLIKMDAALGQKALITVLISGIWAFWVWHSNEKRYKATQEKYPKEKR</sequence>
<evidence type="ECO:0000256" key="1">
    <source>
        <dbReference type="SAM" id="Phobius"/>
    </source>
</evidence>
<evidence type="ECO:0000313" key="3">
    <source>
        <dbReference type="Proteomes" id="UP001168552"/>
    </source>
</evidence>
<dbReference type="Proteomes" id="UP001168552">
    <property type="component" value="Unassembled WGS sequence"/>
</dbReference>
<accession>A0ABT8F918</accession>
<evidence type="ECO:0008006" key="4">
    <source>
        <dbReference type="Google" id="ProtNLM"/>
    </source>
</evidence>
<name>A0ABT8F918_9BACT</name>
<keyword evidence="1" id="KW-0812">Transmembrane</keyword>
<protein>
    <recommendedName>
        <fullName evidence="4">DUF485 domain-containing protein</fullName>
    </recommendedName>
</protein>
<feature type="transmembrane region" description="Helical" evidence="1">
    <location>
        <begin position="75"/>
        <end position="96"/>
    </location>
</feature>
<feature type="transmembrane region" description="Helical" evidence="1">
    <location>
        <begin position="43"/>
        <end position="63"/>
    </location>
</feature>
<reference evidence="2" key="1">
    <citation type="submission" date="2023-06" db="EMBL/GenBank/DDBJ databases">
        <title>Cytophagales bacterium Strain LB-30, isolated from soil.</title>
        <authorList>
            <person name="Liu B."/>
        </authorList>
    </citation>
    <scope>NUCLEOTIDE SEQUENCE</scope>
    <source>
        <strain evidence="2">LB-30</strain>
    </source>
</reference>
<gene>
    <name evidence="2" type="ORF">QWY31_15810</name>
</gene>
<organism evidence="2 3">
    <name type="scientific">Shiella aurantiaca</name>
    <dbReference type="NCBI Taxonomy" id="3058365"/>
    <lineage>
        <taxon>Bacteria</taxon>
        <taxon>Pseudomonadati</taxon>
        <taxon>Bacteroidota</taxon>
        <taxon>Cytophagia</taxon>
        <taxon>Cytophagales</taxon>
        <taxon>Shiellaceae</taxon>
        <taxon>Shiella</taxon>
    </lineage>
</organism>
<comment type="caution">
    <text evidence="2">The sequence shown here is derived from an EMBL/GenBank/DDBJ whole genome shotgun (WGS) entry which is preliminary data.</text>
</comment>
<keyword evidence="1" id="KW-0472">Membrane</keyword>
<evidence type="ECO:0000313" key="2">
    <source>
        <dbReference type="EMBL" id="MDN4166977.1"/>
    </source>
</evidence>
<dbReference type="EMBL" id="JAUHJS010000010">
    <property type="protein sequence ID" value="MDN4166977.1"/>
    <property type="molecule type" value="Genomic_DNA"/>
</dbReference>
<dbReference type="RefSeq" id="WP_320005516.1">
    <property type="nucleotide sequence ID" value="NZ_JAUHJS010000010.1"/>
</dbReference>